<dbReference type="Pfam" id="PF03551">
    <property type="entry name" value="PadR"/>
    <property type="match status" value="1"/>
</dbReference>
<protein>
    <submittedName>
        <fullName evidence="2">PadR family transcriptional regulator</fullName>
    </submittedName>
</protein>
<dbReference type="SUPFAM" id="SSF46785">
    <property type="entry name" value="Winged helix' DNA-binding domain"/>
    <property type="match status" value="1"/>
</dbReference>
<sequence>MTRSTKHLDETRSIIDIEFLLVNVRGFFRDLVLYTIAKLGKAYGYAIRRFISQNMRIYVPSSGILYPTLHELEKEGLLKSSTEGKRRVYMLTEKGCEYLSIRIESIEKMIRKISRTIELMEYVGFKELFETLKKLWELEVEPPKPVLDAIKVKIMEINAILSELLRSPPTSTNISNPATSTP</sequence>
<name>A0A7J2U4J3_9CREN</name>
<organism evidence="2">
    <name type="scientific">Ignisphaera aggregans</name>
    <dbReference type="NCBI Taxonomy" id="334771"/>
    <lineage>
        <taxon>Archaea</taxon>
        <taxon>Thermoproteota</taxon>
        <taxon>Thermoprotei</taxon>
        <taxon>Desulfurococcales</taxon>
        <taxon>Desulfurococcaceae</taxon>
        <taxon>Ignisphaera</taxon>
    </lineage>
</organism>
<evidence type="ECO:0000259" key="1">
    <source>
        <dbReference type="Pfam" id="PF03551"/>
    </source>
</evidence>
<dbReference type="PANTHER" id="PTHR43252">
    <property type="entry name" value="TRANSCRIPTIONAL REGULATOR YQJI"/>
    <property type="match status" value="1"/>
</dbReference>
<feature type="domain" description="Transcription regulator PadR N-terminal" evidence="1">
    <location>
        <begin position="32"/>
        <end position="99"/>
    </location>
</feature>
<evidence type="ECO:0000313" key="2">
    <source>
        <dbReference type="EMBL" id="HEM67325.1"/>
    </source>
</evidence>
<dbReference type="InterPro" id="IPR036390">
    <property type="entry name" value="WH_DNA-bd_sf"/>
</dbReference>
<dbReference type="InterPro" id="IPR036388">
    <property type="entry name" value="WH-like_DNA-bd_sf"/>
</dbReference>
<proteinExistence type="predicted"/>
<dbReference type="AlphaFoldDB" id="A0A7J2U4J3"/>
<comment type="caution">
    <text evidence="2">The sequence shown here is derived from an EMBL/GenBank/DDBJ whole genome shotgun (WGS) entry which is preliminary data.</text>
</comment>
<gene>
    <name evidence="2" type="ORF">ENO26_07170</name>
</gene>
<dbReference type="InterPro" id="IPR005149">
    <property type="entry name" value="Tscrpt_reg_PadR_N"/>
</dbReference>
<accession>A0A7J2U4J3</accession>
<reference evidence="2" key="1">
    <citation type="journal article" date="2020" name="mSystems">
        <title>Genome- and Community-Level Interaction Insights into Carbon Utilization and Element Cycling Functions of Hydrothermarchaeota in Hydrothermal Sediment.</title>
        <authorList>
            <person name="Zhou Z."/>
            <person name="Liu Y."/>
            <person name="Xu W."/>
            <person name="Pan J."/>
            <person name="Luo Z.H."/>
            <person name="Li M."/>
        </authorList>
    </citation>
    <scope>NUCLEOTIDE SEQUENCE [LARGE SCALE GENOMIC DNA]</scope>
    <source>
        <strain evidence="2">SpSt-125</strain>
    </source>
</reference>
<dbReference type="PANTHER" id="PTHR43252:SF2">
    <property type="entry name" value="TRANSCRIPTION REGULATOR, PADR-LIKE FAMILY"/>
    <property type="match status" value="1"/>
</dbReference>
<dbReference type="Gene3D" id="1.10.10.10">
    <property type="entry name" value="Winged helix-like DNA-binding domain superfamily/Winged helix DNA-binding domain"/>
    <property type="match status" value="1"/>
</dbReference>
<dbReference type="EMBL" id="DSEU01000046">
    <property type="protein sequence ID" value="HEM67325.1"/>
    <property type="molecule type" value="Genomic_DNA"/>
</dbReference>